<keyword evidence="4" id="KW-1015">Disulfide bond</keyword>
<dbReference type="Proteomes" id="UP001249851">
    <property type="component" value="Unassembled WGS sequence"/>
</dbReference>
<evidence type="ECO:0000313" key="7">
    <source>
        <dbReference type="Proteomes" id="UP001249851"/>
    </source>
</evidence>
<evidence type="ECO:0000313" key="6">
    <source>
        <dbReference type="EMBL" id="KAK2553972.1"/>
    </source>
</evidence>
<dbReference type="NCBIfam" id="NF040941">
    <property type="entry name" value="GGGWT_bact"/>
    <property type="match status" value="1"/>
</dbReference>
<dbReference type="Gene3D" id="2.60.120.1000">
    <property type="match status" value="1"/>
</dbReference>
<evidence type="ECO:0000256" key="4">
    <source>
        <dbReference type="ARBA" id="ARBA00023157"/>
    </source>
</evidence>
<dbReference type="PROSITE" id="PS51406">
    <property type="entry name" value="FIBRINOGEN_C_2"/>
    <property type="match status" value="1"/>
</dbReference>
<evidence type="ECO:0000256" key="1">
    <source>
        <dbReference type="ARBA" id="ARBA00004613"/>
    </source>
</evidence>
<keyword evidence="2" id="KW-0964">Secreted</keyword>
<reference evidence="6" key="2">
    <citation type="journal article" date="2023" name="Science">
        <title>Genomic signatures of disease resistance in endangered staghorn corals.</title>
        <authorList>
            <person name="Vollmer S.V."/>
            <person name="Selwyn J.D."/>
            <person name="Despard B.A."/>
            <person name="Roesel C.L."/>
        </authorList>
    </citation>
    <scope>NUCLEOTIDE SEQUENCE</scope>
    <source>
        <strain evidence="6">K2</strain>
    </source>
</reference>
<evidence type="ECO:0000259" key="5">
    <source>
        <dbReference type="PROSITE" id="PS51406"/>
    </source>
</evidence>
<name>A0AAD9Q398_ACRCE</name>
<dbReference type="InterPro" id="IPR000885">
    <property type="entry name" value="Fib_collagen_C"/>
</dbReference>
<dbReference type="SUPFAM" id="SSF56496">
    <property type="entry name" value="Fibrinogen C-terminal domain-like"/>
    <property type="match status" value="1"/>
</dbReference>
<evidence type="ECO:0000256" key="3">
    <source>
        <dbReference type="ARBA" id="ARBA00023119"/>
    </source>
</evidence>
<sequence length="313" mass="35062">MSITSADHEYHQALFTTSENCLLFDPNPLSVRTTMSSVSCSLRCARERRCKSANFVSGDSSCSLLDKTETTHAHLVQCGHFGAAYLKKVHSDTGSIPQLAIPSCKSLNQSFDPSGVYWVDPDGGSHDNAFKVYCEMDTDGGGWTLVWSYKFTRYQPFNSSQNAVTPRPNWPTNYARVDVPISTSPPLHEEDYNAFSFSLWKQFGQEILLKSNIMTWFICSPDVGNFVEWKDGRISCKASKLISKVQCVNDSPPNEFKRAEHTCGPRIKGYGVLNFYFDGCKTDDNPNHNPCRLPDKLLPPTNVNNPHGNILLR</sequence>
<gene>
    <name evidence="6" type="ORF">P5673_024677</name>
</gene>
<dbReference type="SUPFAM" id="SSF57414">
    <property type="entry name" value="Hairpin loop containing domain-like"/>
    <property type="match status" value="1"/>
</dbReference>
<dbReference type="Pfam" id="PF01410">
    <property type="entry name" value="COLFI"/>
    <property type="match status" value="1"/>
</dbReference>
<comment type="subcellular location">
    <subcellularLocation>
        <location evidence="1">Secreted</location>
    </subcellularLocation>
</comment>
<comment type="caution">
    <text evidence="6">The sequence shown here is derived from an EMBL/GenBank/DDBJ whole genome shotgun (WGS) entry which is preliminary data.</text>
</comment>
<reference evidence="6" key="1">
    <citation type="journal article" date="2023" name="G3 (Bethesda)">
        <title>Whole genome assembly and annotation of the endangered Caribbean coral Acropora cervicornis.</title>
        <authorList>
            <person name="Selwyn J.D."/>
            <person name="Vollmer S.V."/>
        </authorList>
    </citation>
    <scope>NUCLEOTIDE SEQUENCE</scope>
    <source>
        <strain evidence="6">K2</strain>
    </source>
</reference>
<dbReference type="EMBL" id="JARQWQ010000073">
    <property type="protein sequence ID" value="KAK2553972.1"/>
    <property type="molecule type" value="Genomic_DNA"/>
</dbReference>
<keyword evidence="7" id="KW-1185">Reference proteome</keyword>
<dbReference type="InterPro" id="IPR036056">
    <property type="entry name" value="Fibrinogen-like_C"/>
</dbReference>
<accession>A0AAD9Q398</accession>
<proteinExistence type="predicted"/>
<protein>
    <recommendedName>
        <fullName evidence="5">Fibrinogen C-terminal domain-containing protein</fullName>
    </recommendedName>
</protein>
<keyword evidence="3" id="KW-0176">Collagen</keyword>
<feature type="domain" description="Fibrinogen C-terminal" evidence="5">
    <location>
        <begin position="95"/>
        <end position="146"/>
    </location>
</feature>
<organism evidence="6 7">
    <name type="scientific">Acropora cervicornis</name>
    <name type="common">Staghorn coral</name>
    <dbReference type="NCBI Taxonomy" id="6130"/>
    <lineage>
        <taxon>Eukaryota</taxon>
        <taxon>Metazoa</taxon>
        <taxon>Cnidaria</taxon>
        <taxon>Anthozoa</taxon>
        <taxon>Hexacorallia</taxon>
        <taxon>Scleractinia</taxon>
        <taxon>Astrocoeniina</taxon>
        <taxon>Acroporidae</taxon>
        <taxon>Acropora</taxon>
    </lineage>
</organism>
<dbReference type="PANTHER" id="PTHR16146:SF46">
    <property type="entry name" value="INTELECTIN-1A-RELATED"/>
    <property type="match status" value="1"/>
</dbReference>
<dbReference type="GO" id="GO:0005201">
    <property type="term" value="F:extracellular matrix structural constituent"/>
    <property type="evidence" value="ECO:0007669"/>
    <property type="project" value="InterPro"/>
</dbReference>
<dbReference type="Pfam" id="PF00024">
    <property type="entry name" value="PAN_1"/>
    <property type="match status" value="1"/>
</dbReference>
<evidence type="ECO:0000256" key="2">
    <source>
        <dbReference type="ARBA" id="ARBA00022525"/>
    </source>
</evidence>
<dbReference type="GO" id="GO:0070492">
    <property type="term" value="F:oligosaccharide binding"/>
    <property type="evidence" value="ECO:0007669"/>
    <property type="project" value="TreeGrafter"/>
</dbReference>
<dbReference type="InterPro" id="IPR002181">
    <property type="entry name" value="Fibrinogen_a/b/g_C_dom"/>
</dbReference>
<dbReference type="PANTHER" id="PTHR16146">
    <property type="entry name" value="INTELECTIN"/>
    <property type="match status" value="1"/>
</dbReference>
<dbReference type="GO" id="GO:0005615">
    <property type="term" value="C:extracellular space"/>
    <property type="evidence" value="ECO:0007669"/>
    <property type="project" value="TreeGrafter"/>
</dbReference>
<dbReference type="AlphaFoldDB" id="A0AAD9Q398"/>
<dbReference type="InterPro" id="IPR003609">
    <property type="entry name" value="Pan_app"/>
</dbReference>
<dbReference type="GO" id="GO:0005581">
    <property type="term" value="C:collagen trimer"/>
    <property type="evidence" value="ECO:0007669"/>
    <property type="project" value="UniProtKB-KW"/>
</dbReference>